<dbReference type="EMBL" id="JACWMS010000001">
    <property type="protein sequence ID" value="MBD1318329.1"/>
    <property type="molecule type" value="Genomic_DNA"/>
</dbReference>
<dbReference type="InterPro" id="IPR029058">
    <property type="entry name" value="AB_hydrolase_fold"/>
</dbReference>
<dbReference type="SUPFAM" id="SSF53474">
    <property type="entry name" value="alpha/beta-Hydrolases"/>
    <property type="match status" value="1"/>
</dbReference>
<gene>
    <name evidence="4" type="ORF">IDF66_01930</name>
</gene>
<keyword evidence="5" id="KW-1185">Reference proteome</keyword>
<name>A0ABR7W9A9_9ACTN</name>
<feature type="compositionally biased region" description="Polar residues" evidence="1">
    <location>
        <begin position="399"/>
        <end position="412"/>
    </location>
</feature>
<keyword evidence="2" id="KW-0472">Membrane</keyword>
<accession>A0ABR7W9A9</accession>
<feature type="transmembrane region" description="Helical" evidence="2">
    <location>
        <begin position="21"/>
        <end position="40"/>
    </location>
</feature>
<feature type="region of interest" description="Disordered" evidence="1">
    <location>
        <begin position="392"/>
        <end position="412"/>
    </location>
</feature>
<evidence type="ECO:0000313" key="5">
    <source>
        <dbReference type="Proteomes" id="UP000602395"/>
    </source>
</evidence>
<keyword evidence="2" id="KW-1133">Transmembrane helix</keyword>
<sequence length="412" mass="42237">MSTAAPPFGPVRYPRRATFTPPHPAVSIAAALGAVMALWPCGLPRSGIISGALTALCVGIATTAALVATRHRTANPAQAVAAVAGATGALASMSLFSLSWQNSLRTDLGAPQAGASWLAASIVPAALLFTAIVSVPRTTAMIGATVVAVAAGYLPAAQADDAPSPPRTPAGVIYGLDDGTSLTNRSRDLATRWVAAGGLDLQAVVIAVPTGSGWIDTTAVAGYQDRFAGHVAILALQYAQMPSWRAFVGDRSAAGRSAVAVLHEVIDRTMDRPPDRRPRIHLYGQSLGAIGAEEARVWAGDHRPGAVAETLLAGVPGDAVAVDPGAGARRVVLANASDPIPRWSPSLIWRPARQPQGTVVIGRSVRHPPWLPVVGFLQTSADLLGSLDGAPGVGHRYGQEQSSSMSSTTDGG</sequence>
<protein>
    <submittedName>
        <fullName evidence="4">Alpha/beta-hydrolase family protein</fullName>
    </submittedName>
</protein>
<dbReference type="Proteomes" id="UP000602395">
    <property type="component" value="Unassembled WGS sequence"/>
</dbReference>
<keyword evidence="2" id="KW-0812">Transmembrane</keyword>
<proteinExistence type="predicted"/>
<feature type="domain" description="Alpha/beta-hydrolase catalytic" evidence="3">
    <location>
        <begin position="174"/>
        <end position="317"/>
    </location>
</feature>
<reference evidence="4 5" key="1">
    <citation type="submission" date="2020-09" db="EMBL/GenBank/DDBJ databases">
        <title>Novel species in genus Gordonia.</title>
        <authorList>
            <person name="Zhang G."/>
        </authorList>
    </citation>
    <scope>NUCLEOTIDE SEQUENCE [LARGE SCALE GENOMIC DNA]</scope>
    <source>
        <strain evidence="4 5">ON-33</strain>
    </source>
</reference>
<feature type="domain" description="Alpha/beta-hydrolase catalytic" evidence="3">
    <location>
        <begin position="328"/>
        <end position="402"/>
    </location>
</feature>
<evidence type="ECO:0000313" key="4">
    <source>
        <dbReference type="EMBL" id="MBD1318329.1"/>
    </source>
</evidence>
<organism evidence="4 5">
    <name type="scientific">Gordonia hankookensis</name>
    <dbReference type="NCBI Taxonomy" id="589403"/>
    <lineage>
        <taxon>Bacteria</taxon>
        <taxon>Bacillati</taxon>
        <taxon>Actinomycetota</taxon>
        <taxon>Actinomycetes</taxon>
        <taxon>Mycobacteriales</taxon>
        <taxon>Gordoniaceae</taxon>
        <taxon>Gordonia</taxon>
    </lineage>
</organism>
<dbReference type="Pfam" id="PF10081">
    <property type="entry name" value="Abhydrolase_9"/>
    <property type="match status" value="2"/>
</dbReference>
<feature type="transmembrane region" description="Helical" evidence="2">
    <location>
        <begin position="112"/>
        <end position="133"/>
    </location>
</feature>
<evidence type="ECO:0000256" key="2">
    <source>
        <dbReference type="SAM" id="Phobius"/>
    </source>
</evidence>
<feature type="transmembrane region" description="Helical" evidence="2">
    <location>
        <begin position="46"/>
        <end position="67"/>
    </location>
</feature>
<dbReference type="InterPro" id="IPR027787">
    <property type="entry name" value="Alpha/beta-hydrolase_catalytic"/>
</dbReference>
<dbReference type="RefSeq" id="WP_190265542.1">
    <property type="nucleotide sequence ID" value="NZ_BAABAD010000003.1"/>
</dbReference>
<feature type="transmembrane region" description="Helical" evidence="2">
    <location>
        <begin position="79"/>
        <end position="100"/>
    </location>
</feature>
<evidence type="ECO:0000259" key="3">
    <source>
        <dbReference type="Pfam" id="PF10081"/>
    </source>
</evidence>
<comment type="caution">
    <text evidence="4">The sequence shown here is derived from an EMBL/GenBank/DDBJ whole genome shotgun (WGS) entry which is preliminary data.</text>
</comment>
<evidence type="ECO:0000256" key="1">
    <source>
        <dbReference type="SAM" id="MobiDB-lite"/>
    </source>
</evidence>